<evidence type="ECO:0000313" key="6">
    <source>
        <dbReference type="EMBL" id="KFA87070.1"/>
    </source>
</evidence>
<dbReference type="FunFam" id="3.90.640.10:FF:000003">
    <property type="entry name" value="Molecular chaperone DnaK"/>
    <property type="match status" value="1"/>
</dbReference>
<dbReference type="InterPro" id="IPR043129">
    <property type="entry name" value="ATPase_NBD"/>
</dbReference>
<dbReference type="AlphaFoldDB" id="A0A084SF35"/>
<evidence type="ECO:0000256" key="3">
    <source>
        <dbReference type="ARBA" id="ARBA00022840"/>
    </source>
</evidence>
<dbReference type="Gene3D" id="3.90.640.10">
    <property type="entry name" value="Actin, Chain A, domain 4"/>
    <property type="match status" value="1"/>
</dbReference>
<sequence length="517" mass="56497">MSAPKSAPQSGPILGIDFGTTNTAAAFFDRQGKLKLVSVSDKNFILPSVAWYHAADKAIVGPAARRQIIDDPRHTIFGSKRFLGRRYQSEYVQKHRERFAFNLVEGTDGYCAVKVYNRVTPLNEVAYFILRHILTLANHAAGEPFAECVLTVPAHASIRQREAVRYAAERTGLKVRAIINEPTAAALYYANLRSPEQTVMVFDLGGGTFDATLMSVQNRVVKVLATGGDAFLGGANFDECIVEHLAEEFRQQHGVELRGNKIVMQRLVFAAESVKIQLSRAEVAELRVPCITQGPDGGFLDFQFRLTRKRLEEMTSRLIERTVSACDEVLERAGLKPAQVDELVLVGGQTRMPAIRERLSHFRRFSSEKDVHPELGVAVGAAILGRNLSRPGGTGLMDVVPMPISVMLPGGVTHEVIPSNTPVPCRKSVSLEALPPGPTPLPVLVFESLDTTSVDREVLGTLQVGPEWRRGGAPRLELHMGQDFVLRTYLVGADGKPVPAPIVDASPQMRAPRAAAS</sequence>
<dbReference type="Pfam" id="PF00012">
    <property type="entry name" value="HSP70"/>
    <property type="match status" value="1"/>
</dbReference>
<dbReference type="PROSITE" id="PS00329">
    <property type="entry name" value="HSP70_2"/>
    <property type="match status" value="1"/>
</dbReference>
<evidence type="ECO:0000256" key="2">
    <source>
        <dbReference type="ARBA" id="ARBA00022741"/>
    </source>
</evidence>
<gene>
    <name evidence="6" type="ORF">Q664_50250</name>
</gene>
<dbReference type="InterPro" id="IPR013126">
    <property type="entry name" value="Hsp_70_fam"/>
</dbReference>
<protein>
    <submittedName>
        <fullName evidence="6">Molecular chaperone DnaK</fullName>
    </submittedName>
</protein>
<dbReference type="Gene3D" id="2.60.34.10">
    <property type="entry name" value="Substrate Binding Domain Of DNAk, Chain A, domain 1"/>
    <property type="match status" value="1"/>
</dbReference>
<comment type="caution">
    <text evidence="6">The sequence shown here is derived from an EMBL/GenBank/DDBJ whole genome shotgun (WGS) entry which is preliminary data.</text>
</comment>
<keyword evidence="3 5" id="KW-0067">ATP-binding</keyword>
<dbReference type="Proteomes" id="UP000028547">
    <property type="component" value="Unassembled WGS sequence"/>
</dbReference>
<comment type="similarity">
    <text evidence="1 5">Belongs to the heat shock protein 70 family.</text>
</comment>
<dbReference type="GO" id="GO:0005524">
    <property type="term" value="F:ATP binding"/>
    <property type="evidence" value="ECO:0007669"/>
    <property type="project" value="UniProtKB-KW"/>
</dbReference>
<dbReference type="PANTHER" id="PTHR19375">
    <property type="entry name" value="HEAT SHOCK PROTEIN 70KDA"/>
    <property type="match status" value="1"/>
</dbReference>
<evidence type="ECO:0000256" key="4">
    <source>
        <dbReference type="ARBA" id="ARBA00023186"/>
    </source>
</evidence>
<dbReference type="SUPFAM" id="SSF100920">
    <property type="entry name" value="Heat shock protein 70kD (HSP70), peptide-binding domain"/>
    <property type="match status" value="1"/>
</dbReference>
<reference evidence="6 7" key="1">
    <citation type="submission" date="2014-07" db="EMBL/GenBank/DDBJ databases">
        <title>Draft Genome Sequence of Gephyronic Acid Producer, Cystobacter violaceus Strain Cb vi76.</title>
        <authorList>
            <person name="Stevens D.C."/>
            <person name="Young J."/>
            <person name="Carmichael R."/>
            <person name="Tan J."/>
            <person name="Taylor R.E."/>
        </authorList>
    </citation>
    <scope>NUCLEOTIDE SEQUENCE [LARGE SCALE GENOMIC DNA]</scope>
    <source>
        <strain evidence="6 7">Cb vi76</strain>
    </source>
</reference>
<keyword evidence="2 5" id="KW-0547">Nucleotide-binding</keyword>
<dbReference type="InterPro" id="IPR018181">
    <property type="entry name" value="Heat_shock_70_CS"/>
</dbReference>
<dbReference type="PROSITE" id="PS01036">
    <property type="entry name" value="HSP70_3"/>
    <property type="match status" value="1"/>
</dbReference>
<dbReference type="GO" id="GO:0140662">
    <property type="term" value="F:ATP-dependent protein folding chaperone"/>
    <property type="evidence" value="ECO:0007669"/>
    <property type="project" value="InterPro"/>
</dbReference>
<organism evidence="6 7">
    <name type="scientific">Archangium violaceum Cb vi76</name>
    <dbReference type="NCBI Taxonomy" id="1406225"/>
    <lineage>
        <taxon>Bacteria</taxon>
        <taxon>Pseudomonadati</taxon>
        <taxon>Myxococcota</taxon>
        <taxon>Myxococcia</taxon>
        <taxon>Myxococcales</taxon>
        <taxon>Cystobacterineae</taxon>
        <taxon>Archangiaceae</taxon>
        <taxon>Archangium</taxon>
    </lineage>
</organism>
<dbReference type="RefSeq" id="WP_043413587.1">
    <property type="nucleotide sequence ID" value="NZ_JPMI01000394.1"/>
</dbReference>
<dbReference type="InterPro" id="IPR029047">
    <property type="entry name" value="HSP70_peptide-bd_sf"/>
</dbReference>
<evidence type="ECO:0000313" key="7">
    <source>
        <dbReference type="Proteomes" id="UP000028547"/>
    </source>
</evidence>
<dbReference type="Gene3D" id="3.30.420.40">
    <property type="match status" value="2"/>
</dbReference>
<evidence type="ECO:0000256" key="5">
    <source>
        <dbReference type="RuleBase" id="RU003322"/>
    </source>
</evidence>
<dbReference type="SUPFAM" id="SSF53067">
    <property type="entry name" value="Actin-like ATPase domain"/>
    <property type="match status" value="2"/>
</dbReference>
<dbReference type="PRINTS" id="PR00301">
    <property type="entry name" value="HEATSHOCK70"/>
</dbReference>
<name>A0A084SF35_9BACT</name>
<evidence type="ECO:0000256" key="1">
    <source>
        <dbReference type="ARBA" id="ARBA00007381"/>
    </source>
</evidence>
<keyword evidence="4" id="KW-0143">Chaperone</keyword>
<accession>A0A084SF35</accession>
<dbReference type="EMBL" id="JPMI01000394">
    <property type="protein sequence ID" value="KFA87070.1"/>
    <property type="molecule type" value="Genomic_DNA"/>
</dbReference>
<proteinExistence type="inferred from homology"/>